<evidence type="ECO:0000256" key="4">
    <source>
        <dbReference type="ARBA" id="ARBA00022723"/>
    </source>
</evidence>
<dbReference type="PANTHER" id="PTHR11735:SF11">
    <property type="entry name" value="TRNA THREONYLCARBAMOYLADENOSINE BIOSYNTHESIS PROTEIN TSAB"/>
    <property type="match status" value="1"/>
</dbReference>
<reference evidence="8 9" key="1">
    <citation type="submission" date="2018-09" db="EMBL/GenBank/DDBJ databases">
        <title>Complete genome sequence of Euzebya sp. DY32-46 isolated from seawater of Pacific Ocean.</title>
        <authorList>
            <person name="Xu L."/>
            <person name="Wu Y.-H."/>
            <person name="Xu X.-W."/>
        </authorList>
    </citation>
    <scope>NUCLEOTIDE SEQUENCE [LARGE SCALE GENOMIC DNA]</scope>
    <source>
        <strain evidence="8 9">DY32-46</strain>
    </source>
</reference>
<accession>A0A346XT94</accession>
<keyword evidence="4" id="KW-0479">Metal-binding</keyword>
<evidence type="ECO:0000256" key="6">
    <source>
        <dbReference type="ARBA" id="ARBA00048117"/>
    </source>
</evidence>
<evidence type="ECO:0000256" key="5">
    <source>
        <dbReference type="ARBA" id="ARBA00023315"/>
    </source>
</evidence>
<feature type="domain" description="Gcp-like" evidence="7">
    <location>
        <begin position="37"/>
        <end position="230"/>
    </location>
</feature>
<dbReference type="SUPFAM" id="SSF53067">
    <property type="entry name" value="Actin-like ATPase domain"/>
    <property type="match status" value="2"/>
</dbReference>
<dbReference type="Gene3D" id="3.30.420.40">
    <property type="match status" value="2"/>
</dbReference>
<dbReference type="EC" id="2.3.1.234" evidence="1"/>
<dbReference type="EMBL" id="CP031165">
    <property type="protein sequence ID" value="AXV05441.1"/>
    <property type="molecule type" value="Genomic_DNA"/>
</dbReference>
<dbReference type="RefSeq" id="WP_114590252.1">
    <property type="nucleotide sequence ID" value="NZ_CAXIBR010000004.1"/>
</dbReference>
<name>A0A346XT94_9ACTN</name>
<organism evidence="8 9">
    <name type="scientific">Euzebya pacifica</name>
    <dbReference type="NCBI Taxonomy" id="1608957"/>
    <lineage>
        <taxon>Bacteria</taxon>
        <taxon>Bacillati</taxon>
        <taxon>Actinomycetota</taxon>
        <taxon>Nitriliruptoria</taxon>
        <taxon>Euzebyales</taxon>
    </lineage>
</organism>
<evidence type="ECO:0000259" key="7">
    <source>
        <dbReference type="Pfam" id="PF00814"/>
    </source>
</evidence>
<dbReference type="Pfam" id="PF00814">
    <property type="entry name" value="TsaD"/>
    <property type="match status" value="1"/>
</dbReference>
<dbReference type="PRINTS" id="PR00789">
    <property type="entry name" value="OSIALOPTASE"/>
</dbReference>
<evidence type="ECO:0000256" key="2">
    <source>
        <dbReference type="ARBA" id="ARBA00022679"/>
    </source>
</evidence>
<comment type="catalytic activity">
    <reaction evidence="6">
        <text>L-threonylcarbamoyladenylate + adenosine(37) in tRNA = N(6)-L-threonylcarbamoyladenosine(37) in tRNA + AMP + H(+)</text>
        <dbReference type="Rhea" id="RHEA:37059"/>
        <dbReference type="Rhea" id="RHEA-COMP:10162"/>
        <dbReference type="Rhea" id="RHEA-COMP:10163"/>
        <dbReference type="ChEBI" id="CHEBI:15378"/>
        <dbReference type="ChEBI" id="CHEBI:73682"/>
        <dbReference type="ChEBI" id="CHEBI:74411"/>
        <dbReference type="ChEBI" id="CHEBI:74418"/>
        <dbReference type="ChEBI" id="CHEBI:456215"/>
        <dbReference type="EC" id="2.3.1.234"/>
    </reaction>
</comment>
<evidence type="ECO:0000256" key="3">
    <source>
        <dbReference type="ARBA" id="ARBA00022694"/>
    </source>
</evidence>
<keyword evidence="2" id="KW-0808">Transferase</keyword>
<keyword evidence="3" id="KW-0819">tRNA processing</keyword>
<dbReference type="PANTHER" id="PTHR11735">
    <property type="entry name" value="TRNA N6-ADENOSINE THREONYLCARBAMOYLTRANSFERASE"/>
    <property type="match status" value="1"/>
</dbReference>
<dbReference type="GO" id="GO:0061711">
    <property type="term" value="F:tRNA N(6)-L-threonylcarbamoyladenine synthase activity"/>
    <property type="evidence" value="ECO:0007669"/>
    <property type="project" value="UniProtKB-EC"/>
</dbReference>
<dbReference type="GO" id="GO:0002949">
    <property type="term" value="P:tRNA threonylcarbamoyladenosine modification"/>
    <property type="evidence" value="ECO:0007669"/>
    <property type="project" value="InterPro"/>
</dbReference>
<dbReference type="NCBIfam" id="TIGR03725">
    <property type="entry name" value="T6A_YeaZ"/>
    <property type="match status" value="1"/>
</dbReference>
<proteinExistence type="predicted"/>
<dbReference type="GO" id="GO:0046872">
    <property type="term" value="F:metal ion binding"/>
    <property type="evidence" value="ECO:0007669"/>
    <property type="project" value="UniProtKB-KW"/>
</dbReference>
<evidence type="ECO:0000256" key="1">
    <source>
        <dbReference type="ARBA" id="ARBA00012156"/>
    </source>
</evidence>
<dbReference type="GO" id="GO:0005829">
    <property type="term" value="C:cytosol"/>
    <property type="evidence" value="ECO:0007669"/>
    <property type="project" value="TreeGrafter"/>
</dbReference>
<keyword evidence="9" id="KW-1185">Reference proteome</keyword>
<evidence type="ECO:0000313" key="9">
    <source>
        <dbReference type="Proteomes" id="UP000264006"/>
    </source>
</evidence>
<dbReference type="CDD" id="cd24032">
    <property type="entry name" value="ASKHA_NBD_TsaB"/>
    <property type="match status" value="1"/>
</dbReference>
<dbReference type="KEGG" id="euz:DVS28_a0740"/>
<dbReference type="AlphaFoldDB" id="A0A346XT94"/>
<dbReference type="InterPro" id="IPR043129">
    <property type="entry name" value="ATPase_NBD"/>
</dbReference>
<dbReference type="InterPro" id="IPR017861">
    <property type="entry name" value="KAE1/TsaD"/>
</dbReference>
<evidence type="ECO:0000313" key="8">
    <source>
        <dbReference type="EMBL" id="AXV05441.1"/>
    </source>
</evidence>
<dbReference type="InterPro" id="IPR000905">
    <property type="entry name" value="Gcp-like_dom"/>
</dbReference>
<keyword evidence="5" id="KW-0012">Acyltransferase</keyword>
<gene>
    <name evidence="8" type="ORF">DVS28_a0740</name>
</gene>
<dbReference type="OrthoDB" id="9809995at2"/>
<protein>
    <recommendedName>
        <fullName evidence="1">N(6)-L-threonylcarbamoyladenine synthase</fullName>
        <ecNumber evidence="1">2.3.1.234</ecNumber>
    </recommendedName>
</protein>
<dbReference type="InterPro" id="IPR022496">
    <property type="entry name" value="T6A_TsaB"/>
</dbReference>
<dbReference type="Proteomes" id="UP000264006">
    <property type="component" value="Chromosome"/>
</dbReference>
<sequence>MLVLGVETSTPAASVCLATEQGVVASTSLGSGLPHLQRAHGRFVTEAIRWCLQSAELVPDDVKGVAVSLGPGLFTGMRVGIATAQAFAHARQLPVVGLASLDLLAFPHRHARGVICSVIDAKRGELFWALYRCAPGGVQRVAEFRTGRPETLAGELEAIGEDVLCVGDGAIAHAGLLASVGAEIGGVGSAHPTAQALVELALPRFLREETRRPEELTPTYIRQADAQINWAKRGALHGGTAGS</sequence>